<evidence type="ECO:0000313" key="2">
    <source>
        <dbReference type="EMBL" id="MEK8029616.1"/>
    </source>
</evidence>
<dbReference type="Pfam" id="PF03358">
    <property type="entry name" value="FMN_red"/>
    <property type="match status" value="1"/>
</dbReference>
<dbReference type="InterPro" id="IPR050712">
    <property type="entry name" value="NAD(P)H-dep_reductase"/>
</dbReference>
<gene>
    <name evidence="2" type="ORF">AACH06_02190</name>
</gene>
<protein>
    <submittedName>
        <fullName evidence="2">NAD(P)H-dependent oxidoreductase</fullName>
        <ecNumber evidence="2">1.-.-.-</ecNumber>
    </submittedName>
</protein>
<dbReference type="InterPro" id="IPR029039">
    <property type="entry name" value="Flavoprotein-like_sf"/>
</dbReference>
<dbReference type="EC" id="1.-.-.-" evidence="2"/>
<proteinExistence type="predicted"/>
<dbReference type="SUPFAM" id="SSF52218">
    <property type="entry name" value="Flavoproteins"/>
    <property type="match status" value="1"/>
</dbReference>
<feature type="domain" description="NADPH-dependent FMN reductase-like" evidence="1">
    <location>
        <begin position="1"/>
        <end position="158"/>
    </location>
</feature>
<sequence>MKLLVISGSQRQGSFNLRLAHVAGGMARDRGAEVQAFDLRALNLPVYDGDLEAAQGVPASARTLHAALASSDALLLVTPEYNGFPTPLVINAFDWLSRLPAGEGLPAALSTTTNKPVALLSASPGALGGLRSMNLLRQYLQMNFQMLVLPQQNALSRAGEAFDDAGALKDPKTAAAVAGVVDALLSAAGRLGR</sequence>
<dbReference type="RefSeq" id="WP_341423953.1">
    <property type="nucleotide sequence ID" value="NZ_JBBUTG010000001.1"/>
</dbReference>
<evidence type="ECO:0000259" key="1">
    <source>
        <dbReference type="Pfam" id="PF03358"/>
    </source>
</evidence>
<keyword evidence="2" id="KW-0560">Oxidoreductase</keyword>
<name>A0ABU9BIH2_9BURK</name>
<dbReference type="PANTHER" id="PTHR30543:SF21">
    <property type="entry name" value="NAD(P)H-DEPENDENT FMN REDUCTASE LOT6"/>
    <property type="match status" value="1"/>
</dbReference>
<evidence type="ECO:0000313" key="3">
    <source>
        <dbReference type="Proteomes" id="UP001371218"/>
    </source>
</evidence>
<dbReference type="PANTHER" id="PTHR30543">
    <property type="entry name" value="CHROMATE REDUCTASE"/>
    <property type="match status" value="1"/>
</dbReference>
<reference evidence="2 3" key="1">
    <citation type="submission" date="2024-04" db="EMBL/GenBank/DDBJ databases">
        <title>Novel species of the genus Ideonella isolated from streams.</title>
        <authorList>
            <person name="Lu H."/>
        </authorList>
    </citation>
    <scope>NUCLEOTIDE SEQUENCE [LARGE SCALE GENOMIC DNA]</scope>
    <source>
        <strain evidence="2 3">DXS29W</strain>
    </source>
</reference>
<accession>A0ABU9BIH2</accession>
<organism evidence="2 3">
    <name type="scientific">Ideonella lacteola</name>
    <dbReference type="NCBI Taxonomy" id="2984193"/>
    <lineage>
        <taxon>Bacteria</taxon>
        <taxon>Pseudomonadati</taxon>
        <taxon>Pseudomonadota</taxon>
        <taxon>Betaproteobacteria</taxon>
        <taxon>Burkholderiales</taxon>
        <taxon>Sphaerotilaceae</taxon>
        <taxon>Ideonella</taxon>
    </lineage>
</organism>
<dbReference type="Gene3D" id="3.40.50.360">
    <property type="match status" value="1"/>
</dbReference>
<dbReference type="Proteomes" id="UP001371218">
    <property type="component" value="Unassembled WGS sequence"/>
</dbReference>
<dbReference type="EMBL" id="JBBUTG010000001">
    <property type="protein sequence ID" value="MEK8029616.1"/>
    <property type="molecule type" value="Genomic_DNA"/>
</dbReference>
<dbReference type="InterPro" id="IPR005025">
    <property type="entry name" value="FMN_Rdtase-like_dom"/>
</dbReference>
<comment type="caution">
    <text evidence="2">The sequence shown here is derived from an EMBL/GenBank/DDBJ whole genome shotgun (WGS) entry which is preliminary data.</text>
</comment>
<dbReference type="GO" id="GO:0016491">
    <property type="term" value="F:oxidoreductase activity"/>
    <property type="evidence" value="ECO:0007669"/>
    <property type="project" value="UniProtKB-KW"/>
</dbReference>
<keyword evidence="3" id="KW-1185">Reference proteome</keyword>